<dbReference type="PANTHER" id="PTHR33416:SF18">
    <property type="entry name" value="NUCLEOPORIN-LIKE PROTEIN"/>
    <property type="match status" value="1"/>
</dbReference>
<evidence type="ECO:0000256" key="1">
    <source>
        <dbReference type="SAM" id="MobiDB-lite"/>
    </source>
</evidence>
<dbReference type="OrthoDB" id="653151at2759"/>
<organism evidence="2 3">
    <name type="scientific">Protea cynaroides</name>
    <dbReference type="NCBI Taxonomy" id="273540"/>
    <lineage>
        <taxon>Eukaryota</taxon>
        <taxon>Viridiplantae</taxon>
        <taxon>Streptophyta</taxon>
        <taxon>Embryophyta</taxon>
        <taxon>Tracheophyta</taxon>
        <taxon>Spermatophyta</taxon>
        <taxon>Magnoliopsida</taxon>
        <taxon>Proteales</taxon>
        <taxon>Proteaceae</taxon>
        <taxon>Protea</taxon>
    </lineage>
</organism>
<keyword evidence="3" id="KW-1185">Reference proteome</keyword>
<feature type="region of interest" description="Disordered" evidence="1">
    <location>
        <begin position="364"/>
        <end position="390"/>
    </location>
</feature>
<feature type="region of interest" description="Disordered" evidence="1">
    <location>
        <begin position="123"/>
        <end position="161"/>
    </location>
</feature>
<feature type="region of interest" description="Disordered" evidence="1">
    <location>
        <begin position="85"/>
        <end position="109"/>
    </location>
</feature>
<dbReference type="GO" id="GO:0071763">
    <property type="term" value="P:nuclear membrane organization"/>
    <property type="evidence" value="ECO:0007669"/>
    <property type="project" value="TreeGrafter"/>
</dbReference>
<feature type="compositionally biased region" description="Polar residues" evidence="1">
    <location>
        <begin position="407"/>
        <end position="417"/>
    </location>
</feature>
<feature type="compositionally biased region" description="Polar residues" evidence="1">
    <location>
        <begin position="89"/>
        <end position="100"/>
    </location>
</feature>
<feature type="compositionally biased region" description="Polar residues" evidence="1">
    <location>
        <begin position="146"/>
        <end position="160"/>
    </location>
</feature>
<evidence type="ECO:0000313" key="2">
    <source>
        <dbReference type="EMBL" id="KAJ4959262.1"/>
    </source>
</evidence>
<proteinExistence type="predicted"/>
<dbReference type="Proteomes" id="UP001141806">
    <property type="component" value="Unassembled WGS sequence"/>
</dbReference>
<protein>
    <submittedName>
        <fullName evidence="2">Uncharacterized protein</fullName>
    </submittedName>
</protein>
<gene>
    <name evidence="2" type="ORF">NE237_026373</name>
</gene>
<comment type="caution">
    <text evidence="2">The sequence shown here is derived from an EMBL/GenBank/DDBJ whole genome shotgun (WGS) entry which is preliminary data.</text>
</comment>
<accession>A0A9Q0H841</accession>
<feature type="region of interest" description="Disordered" evidence="1">
    <location>
        <begin position="1"/>
        <end position="49"/>
    </location>
</feature>
<dbReference type="GO" id="GO:0005635">
    <property type="term" value="C:nuclear envelope"/>
    <property type="evidence" value="ECO:0007669"/>
    <property type="project" value="TreeGrafter"/>
</dbReference>
<name>A0A9Q0H841_9MAGN</name>
<dbReference type="AlphaFoldDB" id="A0A9Q0H841"/>
<feature type="region of interest" description="Disordered" evidence="1">
    <location>
        <begin position="400"/>
        <end position="419"/>
    </location>
</feature>
<dbReference type="PANTHER" id="PTHR33416">
    <property type="entry name" value="NUCLEAR PORE COMPLEX PROTEIN NUP1"/>
    <property type="match status" value="1"/>
</dbReference>
<reference evidence="2" key="1">
    <citation type="journal article" date="2023" name="Plant J.">
        <title>The genome of the king protea, Protea cynaroides.</title>
        <authorList>
            <person name="Chang J."/>
            <person name="Duong T.A."/>
            <person name="Schoeman C."/>
            <person name="Ma X."/>
            <person name="Roodt D."/>
            <person name="Barker N."/>
            <person name="Li Z."/>
            <person name="Van de Peer Y."/>
            <person name="Mizrachi E."/>
        </authorList>
    </citation>
    <scope>NUCLEOTIDE SEQUENCE</scope>
    <source>
        <tissue evidence="2">Young leaves</tissue>
    </source>
</reference>
<dbReference type="EMBL" id="JAMYWD010000010">
    <property type="protein sequence ID" value="KAJ4959262.1"/>
    <property type="molecule type" value="Genomic_DNA"/>
</dbReference>
<sequence>MEKKQEATTMAGLHQEERGTGGKFRKPPARNPLSTPYARPANQTTHNVRMRDRGWLSRLVDPASRLLSGGAITLFPSFFSKSPAVIASPTPSGSEVSGTKQDAGEEDPKPTSEILLSVLKEGGQTDEVHGSKCTSQIDRHVREKLGNSSDPDGSGLSETEQLMKGKTFSRYELNRLMEILHSRVIDHSDVDRQEKKNTRVTAGDVLGLEKVRTSVHEKPVDILSGVRGGVPNPILQPTLRDEVCSSPVEIAKAYMGVQASELRPSSLSRIRKDERTPLHNNDFASERMSILPSSPKSSICHLSAVVQDQSSYLTPQTRRGRIGLHNFPRAPYSRTVYSRSTSKPKADILDDVLGSVGSRIRQKVVSTTPSRVAGSPHPSRSRPLWTEDSDASKTFESTFKRNLDPGASSSANSAFQNDDSKATGFNVGVTTVHPLSCELAKKILEHLDRTVPTPKEKSAEIKLAMAWKKPPSCEFTTGRPIEQFGRRHVEDSYSQKSSNLLGENLSAQGNEDRGISFLV</sequence>
<evidence type="ECO:0000313" key="3">
    <source>
        <dbReference type="Proteomes" id="UP001141806"/>
    </source>
</evidence>